<sequence length="129" mass="15108">METLTIEASKYTPSIIMDANTGTIDIRGKSYPENTFEFYTPVMEWLKNYFKNPKEQTTLTMEIIYFNSSSSKFFYDLFDFLEANSDMTKLTINWVYDEENESALEAGEEFMEDFEDLSFHLVAKTVTET</sequence>
<proteinExistence type="predicted"/>
<feature type="domain" description="SiaC family regulatory phosphoprotein" evidence="1">
    <location>
        <begin position="6"/>
        <end position="123"/>
    </location>
</feature>
<dbReference type="InterPro" id="IPR018530">
    <property type="entry name" value="SiaC"/>
</dbReference>
<protein>
    <submittedName>
        <fullName evidence="2">FIG057251: Fe-S oxidoreductase</fullName>
    </submittedName>
</protein>
<dbReference type="AlphaFoldDB" id="A0A1W1E9G4"/>
<accession>A0A1W1E9G4</accession>
<evidence type="ECO:0000259" key="1">
    <source>
        <dbReference type="Pfam" id="PF09345"/>
    </source>
</evidence>
<reference evidence="2" key="1">
    <citation type="submission" date="2016-10" db="EMBL/GenBank/DDBJ databases">
        <authorList>
            <person name="de Groot N.N."/>
        </authorList>
    </citation>
    <scope>NUCLEOTIDE SEQUENCE</scope>
</reference>
<dbReference type="Pfam" id="PF09345">
    <property type="entry name" value="SiaC"/>
    <property type="match status" value="1"/>
</dbReference>
<gene>
    <name evidence="2" type="ORF">MNB_SV-4-909</name>
</gene>
<name>A0A1W1E9G4_9ZZZZ</name>
<evidence type="ECO:0000313" key="2">
    <source>
        <dbReference type="EMBL" id="SFV90584.1"/>
    </source>
</evidence>
<organism evidence="2">
    <name type="scientific">hydrothermal vent metagenome</name>
    <dbReference type="NCBI Taxonomy" id="652676"/>
    <lineage>
        <taxon>unclassified sequences</taxon>
        <taxon>metagenomes</taxon>
        <taxon>ecological metagenomes</taxon>
    </lineage>
</organism>
<dbReference type="EMBL" id="FPIB01000017">
    <property type="protein sequence ID" value="SFV90584.1"/>
    <property type="molecule type" value="Genomic_DNA"/>
</dbReference>